<evidence type="ECO:0000313" key="3">
    <source>
        <dbReference type="Proteomes" id="UP001359559"/>
    </source>
</evidence>
<evidence type="ECO:0000259" key="1">
    <source>
        <dbReference type="Pfam" id="PF04059"/>
    </source>
</evidence>
<dbReference type="Pfam" id="PF04059">
    <property type="entry name" value="RRM_2"/>
    <property type="match status" value="1"/>
</dbReference>
<comment type="caution">
    <text evidence="2">The sequence shown here is derived from an EMBL/GenBank/DDBJ whole genome shotgun (WGS) entry which is preliminary data.</text>
</comment>
<keyword evidence="3" id="KW-1185">Reference proteome</keyword>
<dbReference type="InterPro" id="IPR007201">
    <property type="entry name" value="Mei2-like_Rrm_C"/>
</dbReference>
<dbReference type="InterPro" id="IPR035979">
    <property type="entry name" value="RBD_domain_sf"/>
</dbReference>
<feature type="domain" description="Mei2-like C-terminal RNA recognition motif" evidence="1">
    <location>
        <begin position="22"/>
        <end position="94"/>
    </location>
</feature>
<dbReference type="SUPFAM" id="SSF54928">
    <property type="entry name" value="RNA-binding domain, RBD"/>
    <property type="match status" value="1"/>
</dbReference>
<dbReference type="AlphaFoldDB" id="A0AAN9EW98"/>
<accession>A0AAN9EW98</accession>
<sequence length="228" mass="25997">MLVEFLENHCKKENEKEKKEAEQNIIAFDFVYLPIDFITGFNKGYAFVNFTNPKAALKFFSTASNAKWSLFQSHKTREVVAARLQGKEQLEKHFEAMNFPCISEGVLPVSFSPPRDGVIKGKQRTIGKVMRRWVEPGHLIPMVEVVWWDPPFLWKLTSNVLSLFVSCDISGMWEVWSAPEDVPCHSKVVNETLANQLEDSIVSATELVLSCQSLALFATTDKKTSFRF</sequence>
<name>A0AAN9EW98_CLITE</name>
<proteinExistence type="predicted"/>
<gene>
    <name evidence="2" type="ORF">RJT34_31850</name>
</gene>
<dbReference type="GO" id="GO:0003676">
    <property type="term" value="F:nucleic acid binding"/>
    <property type="evidence" value="ECO:0007669"/>
    <property type="project" value="InterPro"/>
</dbReference>
<protein>
    <recommendedName>
        <fullName evidence="1">Mei2-like C-terminal RNA recognition motif domain-containing protein</fullName>
    </recommendedName>
</protein>
<evidence type="ECO:0000313" key="2">
    <source>
        <dbReference type="EMBL" id="KAK7264244.1"/>
    </source>
</evidence>
<reference evidence="2 3" key="1">
    <citation type="submission" date="2024-01" db="EMBL/GenBank/DDBJ databases">
        <title>The genomes of 5 underutilized Papilionoideae crops provide insights into root nodulation and disease resistance.</title>
        <authorList>
            <person name="Yuan L."/>
        </authorList>
    </citation>
    <scope>NUCLEOTIDE SEQUENCE [LARGE SCALE GENOMIC DNA]</scope>
    <source>
        <strain evidence="2">LY-2023</strain>
        <tissue evidence="2">Leaf</tissue>
    </source>
</reference>
<organism evidence="2 3">
    <name type="scientific">Clitoria ternatea</name>
    <name type="common">Butterfly pea</name>
    <dbReference type="NCBI Taxonomy" id="43366"/>
    <lineage>
        <taxon>Eukaryota</taxon>
        <taxon>Viridiplantae</taxon>
        <taxon>Streptophyta</taxon>
        <taxon>Embryophyta</taxon>
        <taxon>Tracheophyta</taxon>
        <taxon>Spermatophyta</taxon>
        <taxon>Magnoliopsida</taxon>
        <taxon>eudicotyledons</taxon>
        <taxon>Gunneridae</taxon>
        <taxon>Pentapetalae</taxon>
        <taxon>rosids</taxon>
        <taxon>fabids</taxon>
        <taxon>Fabales</taxon>
        <taxon>Fabaceae</taxon>
        <taxon>Papilionoideae</taxon>
        <taxon>50 kb inversion clade</taxon>
        <taxon>NPAAA clade</taxon>
        <taxon>indigoferoid/millettioid clade</taxon>
        <taxon>Phaseoleae</taxon>
        <taxon>Clitoria</taxon>
    </lineage>
</organism>
<dbReference type="EMBL" id="JAYKXN010000008">
    <property type="protein sequence ID" value="KAK7264244.1"/>
    <property type="molecule type" value="Genomic_DNA"/>
</dbReference>
<dbReference type="Proteomes" id="UP001359559">
    <property type="component" value="Unassembled WGS sequence"/>
</dbReference>